<proteinExistence type="predicted"/>
<comment type="caution">
    <text evidence="1">The sequence shown here is derived from an EMBL/GenBank/DDBJ whole genome shotgun (WGS) entry which is preliminary data.</text>
</comment>
<accession>A0A7X9YIE9</accession>
<name>A0A7X9YIE9_9ACTN</name>
<dbReference type="EMBL" id="JABBCP010000001">
    <property type="protein sequence ID" value="NMF54976.1"/>
    <property type="molecule type" value="Genomic_DNA"/>
</dbReference>
<evidence type="ECO:0000313" key="1">
    <source>
        <dbReference type="EMBL" id="NMF54976.1"/>
    </source>
</evidence>
<evidence type="ECO:0000313" key="2">
    <source>
        <dbReference type="Proteomes" id="UP000546970"/>
    </source>
</evidence>
<sequence>MPSWNIHIAEAEKLLARDGSVAALVRDRNAFLFGSVVPDVPVGYMVPDIADPIPYRITHFAESEPIPKPRAHEFWDGYVVPLLHHAGCGSCVETTTIAQERERVNRVHYPHRYDGVPDLPAVSPAEFSTQPDDVEQSLFDLTLGTWVHLLADNIWNTRVNEYLAAQGGKPSEEFRIKKQGDFDWFGKTLRLESIVRATPRLKAAAAAFAQYSISSDDVLKTVGVIHEVVRENPGRAEHPPYRLLTETFFSETFSEVLDTTERLISEARQKMSC</sequence>
<protein>
    <recommendedName>
        <fullName evidence="3">Phospholipase C/D domain-containing protein</fullName>
    </recommendedName>
</protein>
<dbReference type="AlphaFoldDB" id="A0A7X9YIE9"/>
<gene>
    <name evidence="1" type="ORF">HF320_01320</name>
</gene>
<reference evidence="1 2" key="1">
    <citation type="submission" date="2020-04" db="EMBL/GenBank/DDBJ databases">
        <title>Collinsella sp. KGMB02528 nov., an anaerobic actinobacterium isolated from human feces.</title>
        <authorList>
            <person name="Han K.-I."/>
            <person name="Eom M.K."/>
            <person name="Kim J.-S."/>
            <person name="Lee K.C."/>
            <person name="Suh M.K."/>
            <person name="Park S.-H."/>
            <person name="Lee J.H."/>
            <person name="Kang S.W."/>
            <person name="Park J.-E."/>
            <person name="Oh B.S."/>
            <person name="Yu S.Y."/>
            <person name="Choi S.-H."/>
            <person name="Lee D.H."/>
            <person name="Yoon H."/>
            <person name="Kim B.-Y."/>
            <person name="Lee J.H."/>
            <person name="Lee J.-S."/>
        </authorList>
    </citation>
    <scope>NUCLEOTIDE SEQUENCE [LARGE SCALE GENOMIC DNA]</scope>
    <source>
        <strain evidence="1 2">KGMB02528</strain>
    </source>
</reference>
<organism evidence="1 2">
    <name type="scientific">Collinsella acetigenes</name>
    <dbReference type="NCBI Taxonomy" id="2713419"/>
    <lineage>
        <taxon>Bacteria</taxon>
        <taxon>Bacillati</taxon>
        <taxon>Actinomycetota</taxon>
        <taxon>Coriobacteriia</taxon>
        <taxon>Coriobacteriales</taxon>
        <taxon>Coriobacteriaceae</taxon>
        <taxon>Collinsella</taxon>
    </lineage>
</organism>
<dbReference type="Proteomes" id="UP000546970">
    <property type="component" value="Unassembled WGS sequence"/>
</dbReference>
<evidence type="ECO:0008006" key="3">
    <source>
        <dbReference type="Google" id="ProtNLM"/>
    </source>
</evidence>
<keyword evidence="2" id="KW-1185">Reference proteome</keyword>
<dbReference type="RefSeq" id="WP_169276728.1">
    <property type="nucleotide sequence ID" value="NZ_JABBCP010000001.1"/>
</dbReference>